<dbReference type="InterPro" id="IPR011990">
    <property type="entry name" value="TPR-like_helical_dom_sf"/>
</dbReference>
<feature type="chain" id="PRO_5046620720" evidence="3">
    <location>
        <begin position="19"/>
        <end position="254"/>
    </location>
</feature>
<dbReference type="Gene3D" id="1.25.40.10">
    <property type="entry name" value="Tetratricopeptide repeat domain"/>
    <property type="match status" value="2"/>
</dbReference>
<feature type="signal peptide" evidence="3">
    <location>
        <begin position="1"/>
        <end position="18"/>
    </location>
</feature>
<keyword evidence="1" id="KW-0802">TPR repeat</keyword>
<organism evidence="4 5">
    <name type="scientific">Flavobacterium macrobrachii</name>
    <dbReference type="NCBI Taxonomy" id="591204"/>
    <lineage>
        <taxon>Bacteria</taxon>
        <taxon>Pseudomonadati</taxon>
        <taxon>Bacteroidota</taxon>
        <taxon>Flavobacteriia</taxon>
        <taxon>Flavobacteriales</taxon>
        <taxon>Flavobacteriaceae</taxon>
        <taxon>Flavobacterium</taxon>
    </lineage>
</organism>
<evidence type="ECO:0000256" key="2">
    <source>
        <dbReference type="SAM" id="MobiDB-lite"/>
    </source>
</evidence>
<evidence type="ECO:0000256" key="1">
    <source>
        <dbReference type="PROSITE-ProRule" id="PRU00339"/>
    </source>
</evidence>
<proteinExistence type="predicted"/>
<accession>A0ABS2CZU2</accession>
<reference evidence="4 5" key="1">
    <citation type="submission" date="2021-02" db="EMBL/GenBank/DDBJ databases">
        <authorList>
            <person name="Jung H.S."/>
            <person name="Chun B.H."/>
            <person name="Jeon C.O."/>
        </authorList>
    </citation>
    <scope>NUCLEOTIDE SEQUENCE [LARGE SCALE GENOMIC DNA]</scope>
    <source>
        <strain evidence="4 5">LMG 25203</strain>
    </source>
</reference>
<gene>
    <name evidence="4" type="ORF">H9X54_014025</name>
</gene>
<evidence type="ECO:0000313" key="5">
    <source>
        <dbReference type="Proteomes" id="UP000759529"/>
    </source>
</evidence>
<evidence type="ECO:0000313" key="4">
    <source>
        <dbReference type="EMBL" id="MBM6500409.1"/>
    </source>
</evidence>
<keyword evidence="3" id="KW-0732">Signal</keyword>
<dbReference type="Proteomes" id="UP000759529">
    <property type="component" value="Unassembled WGS sequence"/>
</dbReference>
<feature type="repeat" description="TPR" evidence="1">
    <location>
        <begin position="94"/>
        <end position="127"/>
    </location>
</feature>
<comment type="caution">
    <text evidence="4">The sequence shown here is derived from an EMBL/GenBank/DDBJ whole genome shotgun (WGS) entry which is preliminary data.</text>
</comment>
<dbReference type="EMBL" id="JACSOD020000503">
    <property type="protein sequence ID" value="MBM6500409.1"/>
    <property type="molecule type" value="Genomic_DNA"/>
</dbReference>
<sequence>MKKILTYFLILFSFLATAQKKEKDKSLPKGNDAFAEKKYADAEADYRISQSKFPKKAVASYNLGNSIYRQKQVAEAKNQFAKAIKEAKTKTEKHRAFHNLGNCLFTEKEYGGAVEAYKNALRSNPNDEETRYNFALAKEYLKNNPPKSEDDKNKNKDKNKDEKEKEKKDQNKDNKDNKDKDKDKNEDKKDGKNDKDNKDNKENNQGKPKPQPGGISKERLQNLLDAVQNEEKKVQDKVNKEKVRANPSKPEKDW</sequence>
<feature type="region of interest" description="Disordered" evidence="2">
    <location>
        <begin position="139"/>
        <end position="254"/>
    </location>
</feature>
<dbReference type="Pfam" id="PF13432">
    <property type="entry name" value="TPR_16"/>
    <property type="match status" value="1"/>
</dbReference>
<protein>
    <submittedName>
        <fullName evidence="4">Tetratricopeptide repeat protein</fullName>
    </submittedName>
</protein>
<dbReference type="Pfam" id="PF00515">
    <property type="entry name" value="TPR_1"/>
    <property type="match status" value="1"/>
</dbReference>
<name>A0ABS2CZU2_9FLAO</name>
<feature type="compositionally biased region" description="Basic and acidic residues" evidence="2">
    <location>
        <begin position="229"/>
        <end position="254"/>
    </location>
</feature>
<evidence type="ECO:0000256" key="3">
    <source>
        <dbReference type="SAM" id="SignalP"/>
    </source>
</evidence>
<dbReference type="RefSeq" id="WP_187656505.1">
    <property type="nucleotide sequence ID" value="NZ_JACSOD020000503.1"/>
</dbReference>
<keyword evidence="5" id="KW-1185">Reference proteome</keyword>
<dbReference type="PROSITE" id="PS50005">
    <property type="entry name" value="TPR"/>
    <property type="match status" value="1"/>
</dbReference>
<feature type="compositionally biased region" description="Basic and acidic residues" evidence="2">
    <location>
        <begin position="147"/>
        <end position="204"/>
    </location>
</feature>
<dbReference type="SMART" id="SM00028">
    <property type="entry name" value="TPR"/>
    <property type="match status" value="2"/>
</dbReference>
<dbReference type="InterPro" id="IPR019734">
    <property type="entry name" value="TPR_rpt"/>
</dbReference>
<dbReference type="SUPFAM" id="SSF48452">
    <property type="entry name" value="TPR-like"/>
    <property type="match status" value="1"/>
</dbReference>